<evidence type="ECO:0000313" key="3">
    <source>
        <dbReference type="Proteomes" id="UP000295096"/>
    </source>
</evidence>
<feature type="signal peptide" evidence="1">
    <location>
        <begin position="1"/>
        <end position="17"/>
    </location>
</feature>
<protein>
    <submittedName>
        <fullName evidence="2">Uncharacterized protein</fullName>
    </submittedName>
</protein>
<accession>A0A4R5QDR3</accession>
<dbReference type="RefSeq" id="WP_133289920.1">
    <property type="nucleotide sequence ID" value="NZ_SMSJ01000023.1"/>
</dbReference>
<keyword evidence="1" id="KW-0732">Signal</keyword>
<organism evidence="2 3">
    <name type="scientific">Dankookia rubra</name>
    <dbReference type="NCBI Taxonomy" id="1442381"/>
    <lineage>
        <taxon>Bacteria</taxon>
        <taxon>Pseudomonadati</taxon>
        <taxon>Pseudomonadota</taxon>
        <taxon>Alphaproteobacteria</taxon>
        <taxon>Acetobacterales</taxon>
        <taxon>Roseomonadaceae</taxon>
        <taxon>Dankookia</taxon>
    </lineage>
</organism>
<dbReference type="Proteomes" id="UP000295096">
    <property type="component" value="Unassembled WGS sequence"/>
</dbReference>
<evidence type="ECO:0000256" key="1">
    <source>
        <dbReference type="SAM" id="SignalP"/>
    </source>
</evidence>
<dbReference type="EMBL" id="SMSJ01000023">
    <property type="protein sequence ID" value="TDH61314.1"/>
    <property type="molecule type" value="Genomic_DNA"/>
</dbReference>
<dbReference type="OrthoDB" id="7269961at2"/>
<gene>
    <name evidence="2" type="ORF">E2C06_17580</name>
</gene>
<evidence type="ECO:0000313" key="2">
    <source>
        <dbReference type="EMBL" id="TDH61314.1"/>
    </source>
</evidence>
<dbReference type="AlphaFoldDB" id="A0A4R5QDR3"/>
<proteinExistence type="predicted"/>
<sequence length="207" mass="21117">MRRMVLAMLTLAGPAAAQAPKGPAPMAELAAALPAELAGWRRGAVSDFAGRPDGAGLGAAVEYRPVAGGSGIATVYLYDRGMAGLPEGVASDQVAGEIRAAVGEVEAVGPLRRFQVAGRGTLMDIPGAGGRPGLRCEPLLLAFEGGNRADSYVCLGVVAGHFLKLRMTLPASAEALSAKVVEGFGEALLAQVEPPTPPPAPTRRARR</sequence>
<reference evidence="2 3" key="1">
    <citation type="journal article" date="2016" name="J. Microbiol.">
        <title>Dankookia rubra gen. nov., sp. nov., an alphaproteobacterium isolated from sediment of a shallow stream.</title>
        <authorList>
            <person name="Kim W.H."/>
            <person name="Kim D.H."/>
            <person name="Kang K."/>
            <person name="Ahn T.Y."/>
        </authorList>
    </citation>
    <scope>NUCLEOTIDE SEQUENCE [LARGE SCALE GENOMIC DNA]</scope>
    <source>
        <strain evidence="2 3">JCM30602</strain>
    </source>
</reference>
<feature type="chain" id="PRO_5020941746" evidence="1">
    <location>
        <begin position="18"/>
        <end position="207"/>
    </location>
</feature>
<keyword evidence="3" id="KW-1185">Reference proteome</keyword>
<name>A0A4R5QDR3_9PROT</name>
<comment type="caution">
    <text evidence="2">The sequence shown here is derived from an EMBL/GenBank/DDBJ whole genome shotgun (WGS) entry which is preliminary data.</text>
</comment>